<evidence type="ECO:0000256" key="1">
    <source>
        <dbReference type="SAM" id="Phobius"/>
    </source>
</evidence>
<dbReference type="AlphaFoldDB" id="A0A1V9G0K3"/>
<organism evidence="3 4">
    <name type="scientific">Niastella vici</name>
    <dbReference type="NCBI Taxonomy" id="1703345"/>
    <lineage>
        <taxon>Bacteria</taxon>
        <taxon>Pseudomonadati</taxon>
        <taxon>Bacteroidota</taxon>
        <taxon>Chitinophagia</taxon>
        <taxon>Chitinophagales</taxon>
        <taxon>Chitinophagaceae</taxon>
        <taxon>Niastella</taxon>
    </lineage>
</organism>
<accession>A0A1V9G0K3</accession>
<evidence type="ECO:0000313" key="3">
    <source>
        <dbReference type="EMBL" id="OQP64058.1"/>
    </source>
</evidence>
<dbReference type="InterPro" id="IPR013196">
    <property type="entry name" value="HTH_11"/>
</dbReference>
<feature type="domain" description="Helix-turn-helix type 11" evidence="2">
    <location>
        <begin position="68"/>
        <end position="120"/>
    </location>
</feature>
<dbReference type="OrthoDB" id="613884at2"/>
<keyword evidence="1" id="KW-0472">Membrane</keyword>
<dbReference type="EMBL" id="LVYD01000043">
    <property type="protein sequence ID" value="OQP64058.1"/>
    <property type="molecule type" value="Genomic_DNA"/>
</dbReference>
<keyword evidence="1" id="KW-1133">Transmembrane helix</keyword>
<evidence type="ECO:0000313" key="4">
    <source>
        <dbReference type="Proteomes" id="UP000192796"/>
    </source>
</evidence>
<dbReference type="InterPro" id="IPR036388">
    <property type="entry name" value="WH-like_DNA-bd_sf"/>
</dbReference>
<dbReference type="RefSeq" id="WP_081147239.1">
    <property type="nucleotide sequence ID" value="NZ_LVYD01000043.1"/>
</dbReference>
<gene>
    <name evidence="3" type="ORF">A3860_21855</name>
</gene>
<sequence>MIDHYLIAVVICWLILDHCRPRMQDAMNDAKLPAPVFTMGGFFTAMLYRLVDFKEWITSVKDKLNENQYYILQRLNNFPESTIKTMAEVLNTTTRTIERNITVLKKLGLLERIGSDKEGYYRINKISQ</sequence>
<dbReference type="Gene3D" id="1.10.10.10">
    <property type="entry name" value="Winged helix-like DNA-binding domain superfamily/Winged helix DNA-binding domain"/>
    <property type="match status" value="1"/>
</dbReference>
<reference evidence="3 4" key="1">
    <citation type="submission" date="2016-03" db="EMBL/GenBank/DDBJ databases">
        <title>Niastella vici sp. nov., isolated from farmland soil.</title>
        <authorList>
            <person name="Chen L."/>
            <person name="Wang D."/>
            <person name="Yang S."/>
            <person name="Wang G."/>
        </authorList>
    </citation>
    <scope>NUCLEOTIDE SEQUENCE [LARGE SCALE GENOMIC DNA]</scope>
    <source>
        <strain evidence="3 4">DJ57</strain>
    </source>
</reference>
<feature type="transmembrane region" description="Helical" evidence="1">
    <location>
        <begin position="32"/>
        <end position="51"/>
    </location>
</feature>
<dbReference type="Proteomes" id="UP000192796">
    <property type="component" value="Unassembled WGS sequence"/>
</dbReference>
<dbReference type="InterPro" id="IPR036390">
    <property type="entry name" value="WH_DNA-bd_sf"/>
</dbReference>
<protein>
    <recommendedName>
        <fullName evidence="2">Helix-turn-helix type 11 domain-containing protein</fullName>
    </recommendedName>
</protein>
<keyword evidence="4" id="KW-1185">Reference proteome</keyword>
<dbReference type="STRING" id="1703345.A3860_21855"/>
<dbReference type="SUPFAM" id="SSF46785">
    <property type="entry name" value="Winged helix' DNA-binding domain"/>
    <property type="match status" value="1"/>
</dbReference>
<dbReference type="Pfam" id="PF08279">
    <property type="entry name" value="HTH_11"/>
    <property type="match status" value="1"/>
</dbReference>
<keyword evidence="1" id="KW-0812">Transmembrane</keyword>
<name>A0A1V9G0K3_9BACT</name>
<proteinExistence type="predicted"/>
<evidence type="ECO:0000259" key="2">
    <source>
        <dbReference type="Pfam" id="PF08279"/>
    </source>
</evidence>
<comment type="caution">
    <text evidence="3">The sequence shown here is derived from an EMBL/GenBank/DDBJ whole genome shotgun (WGS) entry which is preliminary data.</text>
</comment>